<dbReference type="Pfam" id="PF11013">
    <property type="entry name" value="DUF2851"/>
    <property type="match status" value="1"/>
</dbReference>
<evidence type="ECO:0000313" key="2">
    <source>
        <dbReference type="Proteomes" id="UP000257127"/>
    </source>
</evidence>
<reference evidence="1 2" key="1">
    <citation type="submission" date="2018-08" db="EMBL/GenBank/DDBJ databases">
        <title>The draft genome squence of Brumimicrobium sp. N62.</title>
        <authorList>
            <person name="Du Z.-J."/>
            <person name="Luo H.-R."/>
        </authorList>
    </citation>
    <scope>NUCLEOTIDE SEQUENCE [LARGE SCALE GENOMIC DNA]</scope>
    <source>
        <strain evidence="1 2">N62</strain>
    </source>
</reference>
<gene>
    <name evidence="1" type="ORF">DXU93_08625</name>
</gene>
<comment type="caution">
    <text evidence="1">The sequence shown here is derived from an EMBL/GenBank/DDBJ whole genome shotgun (WGS) entry which is preliminary data.</text>
</comment>
<keyword evidence="2" id="KW-1185">Reference proteome</keyword>
<evidence type="ECO:0000313" key="1">
    <source>
        <dbReference type="EMBL" id="RFC54474.1"/>
    </source>
</evidence>
<accession>A0A3E1EY53</accession>
<sequence length="422" mass="49015">MQEEYLHYLWRMKRLNFNQLKLTDGSTVSVSQVGWYNLDAGPDFFNGTVAINGIKWSGNIELHIKSSDWYLHKHHLDQAYDNVILHVVYEHDKEVLVNDVPLPTIELKSQIDLSHFRNYQRIISTTRKVPCSDVVMDHQLALLQQIDVLFLHRIERKGLELIELMNVEKRGQNEILLAAIFKAIGGRVNKLPMQELACIIPYQLVLKERWDTTRLESLFFGAAGLLNDPIEDHYFLKLQSLWKLLKHKHGLPEMNASSWKFSGIRPHSFPTILIAQVVALLSYFEFHNLSALTSLELIEKIKHLPDSTINAYWKTHYVFGKKAKPRKLGFSRLFKQNLLINGFVPYFIALKHLRNDFGFSDKIIDLMEELPPETNNVVKYWENIGFRPKNALESQGLLELNNEFCNFKKCLSCKVGMANLEK</sequence>
<dbReference type="AlphaFoldDB" id="A0A3E1EY53"/>
<protein>
    <submittedName>
        <fullName evidence="1">DUF2851 family protein</fullName>
    </submittedName>
</protein>
<proteinExistence type="predicted"/>
<dbReference type="Proteomes" id="UP000257127">
    <property type="component" value="Unassembled WGS sequence"/>
</dbReference>
<dbReference type="RefSeq" id="WP_116880877.1">
    <property type="nucleotide sequence ID" value="NZ_QURB01000004.1"/>
</dbReference>
<organism evidence="1 2">
    <name type="scientific">Brumimicrobium aurantiacum</name>
    <dbReference type="NCBI Taxonomy" id="1737063"/>
    <lineage>
        <taxon>Bacteria</taxon>
        <taxon>Pseudomonadati</taxon>
        <taxon>Bacteroidota</taxon>
        <taxon>Flavobacteriia</taxon>
        <taxon>Flavobacteriales</taxon>
        <taxon>Crocinitomicaceae</taxon>
        <taxon>Brumimicrobium</taxon>
    </lineage>
</organism>
<name>A0A3E1EY53_9FLAO</name>
<dbReference type="OrthoDB" id="1005072at2"/>
<dbReference type="EMBL" id="QURB01000004">
    <property type="protein sequence ID" value="RFC54474.1"/>
    <property type="molecule type" value="Genomic_DNA"/>
</dbReference>
<dbReference type="InterPro" id="IPR021272">
    <property type="entry name" value="DUF2851"/>
</dbReference>